<evidence type="ECO:0000256" key="6">
    <source>
        <dbReference type="ARBA" id="ARBA00022764"/>
    </source>
</evidence>
<protein>
    <recommendedName>
        <fullName evidence="4">Alginate biosynthesis protein AlgF</fullName>
    </recommendedName>
</protein>
<proteinExistence type="inferred from homology"/>
<keyword evidence="7" id="KW-0016">Alginate biosynthesis</keyword>
<evidence type="ECO:0000256" key="4">
    <source>
        <dbReference type="ARBA" id="ARBA00013964"/>
    </source>
</evidence>
<dbReference type="InterPro" id="IPR035422">
    <property type="entry name" value="AlgF"/>
</dbReference>
<evidence type="ECO:0000256" key="1">
    <source>
        <dbReference type="ARBA" id="ARBA00004418"/>
    </source>
</evidence>
<comment type="pathway">
    <text evidence="2">Glycan biosynthesis; alginate biosynthesis.</text>
</comment>
<comment type="caution">
    <text evidence="8">The sequence shown here is derived from an EMBL/GenBank/DDBJ whole genome shotgun (WGS) entry which is preliminary data.</text>
</comment>
<dbReference type="Proteomes" id="UP000235347">
    <property type="component" value="Unassembled WGS sequence"/>
</dbReference>
<dbReference type="GO" id="GO:0042597">
    <property type="term" value="C:periplasmic space"/>
    <property type="evidence" value="ECO:0007669"/>
    <property type="project" value="UniProtKB-SubCell"/>
</dbReference>
<keyword evidence="6" id="KW-0574">Periplasm</keyword>
<organism evidence="8 9">
    <name type="scientific">Trinickia soli</name>
    <dbReference type="NCBI Taxonomy" id="380675"/>
    <lineage>
        <taxon>Bacteria</taxon>
        <taxon>Pseudomonadati</taxon>
        <taxon>Pseudomonadota</taxon>
        <taxon>Betaproteobacteria</taxon>
        <taxon>Burkholderiales</taxon>
        <taxon>Burkholderiaceae</taxon>
        <taxon>Trinickia</taxon>
    </lineage>
</organism>
<evidence type="ECO:0000256" key="2">
    <source>
        <dbReference type="ARBA" id="ARBA00005182"/>
    </source>
</evidence>
<reference evidence="8 9" key="1">
    <citation type="submission" date="2018-01" db="EMBL/GenBank/DDBJ databases">
        <title>Whole genome analyses suggest that Burkholderia sensu lato contains two further novel genera in the rhizoxinica-symbiotica group Mycetohabitans gen. nov., and Trinickia gen. nov.: implications for the evolution of diazotrophy and nodulation in the Burkholderiaceae.</title>
        <authorList>
            <person name="Estrada-de los Santos P."/>
            <person name="Palmer M."/>
            <person name="Chavez-Ramirez B."/>
            <person name="Beukes C."/>
            <person name="Steenkamp E.T."/>
            <person name="Hirsch A.M."/>
            <person name="Manyaka P."/>
            <person name="Maluk M."/>
            <person name="Lafos M."/>
            <person name="Crook M."/>
            <person name="Gross E."/>
            <person name="Simon M.F."/>
            <person name="Bueno dos Reis Junior F."/>
            <person name="Poole P.S."/>
            <person name="Venter S.N."/>
            <person name="James E.K."/>
        </authorList>
    </citation>
    <scope>NUCLEOTIDE SEQUENCE [LARGE SCALE GENOMIC DNA]</scope>
    <source>
        <strain evidence="8 9">GP25-8</strain>
    </source>
</reference>
<keyword evidence="9" id="KW-1185">Reference proteome</keyword>
<dbReference type="AlphaFoldDB" id="A0A2N7VWD9"/>
<sequence length="283" mass="28697">MKANRAASSCFRFPAFPLSSSGLRRFTISMPVMTNRTLRTAQTSPAPSRRALGCALALAASLALAPVAAQATADDVASLYGPQPPADATYLRVINLSMGRAKVALPGGSRLLELAPGAATALDVVRPGTPLRVAVDGKIPVAPAGAAAVAGADTAGSIVTVALERNGASGWRARAVTAPAVSADALRAQLRLFNFVDGCDAKVTLERSALTVVFDHVAPGHAAMRSINPVAATLVAVCGDVVSAPFALPRLAAGHSYSLILSGAATRPMLGGAADSLDWPGTR</sequence>
<evidence type="ECO:0000313" key="9">
    <source>
        <dbReference type="Proteomes" id="UP000235347"/>
    </source>
</evidence>
<dbReference type="GO" id="GO:0042121">
    <property type="term" value="P:alginic acid biosynthetic process"/>
    <property type="evidence" value="ECO:0007669"/>
    <property type="project" value="UniProtKB-UniPathway"/>
</dbReference>
<evidence type="ECO:0000256" key="7">
    <source>
        <dbReference type="ARBA" id="ARBA00022841"/>
    </source>
</evidence>
<evidence type="ECO:0000256" key="5">
    <source>
        <dbReference type="ARBA" id="ARBA00022729"/>
    </source>
</evidence>
<dbReference type="Pfam" id="PF11182">
    <property type="entry name" value="AlgF"/>
    <property type="match status" value="1"/>
</dbReference>
<evidence type="ECO:0000313" key="8">
    <source>
        <dbReference type="EMBL" id="PMS21468.1"/>
    </source>
</evidence>
<dbReference type="UniPathway" id="UPA00286"/>
<evidence type="ECO:0000256" key="3">
    <source>
        <dbReference type="ARBA" id="ARBA00010033"/>
    </source>
</evidence>
<comment type="subcellular location">
    <subcellularLocation>
        <location evidence="1">Periplasm</location>
    </subcellularLocation>
</comment>
<accession>A0A2N7VWD9</accession>
<comment type="similarity">
    <text evidence="3">Belongs to the AlgF family.</text>
</comment>
<name>A0A2N7VWD9_9BURK</name>
<dbReference type="EMBL" id="PNYB01000016">
    <property type="protein sequence ID" value="PMS21468.1"/>
    <property type="molecule type" value="Genomic_DNA"/>
</dbReference>
<gene>
    <name evidence="8" type="ORF">C0Z19_18795</name>
</gene>
<keyword evidence="5" id="KW-0732">Signal</keyword>